<dbReference type="InterPro" id="IPR045028">
    <property type="entry name" value="DinG/Rad3-like"/>
</dbReference>
<evidence type="ECO:0000256" key="20">
    <source>
        <dbReference type="ARBA" id="ARBA00045702"/>
    </source>
</evidence>
<dbReference type="EC" id="5.6.2.3" evidence="17"/>
<dbReference type="GO" id="GO:0034085">
    <property type="term" value="P:establishment of sister chromatid cohesion"/>
    <property type="evidence" value="ECO:0007669"/>
    <property type="project" value="TreeGrafter"/>
</dbReference>
<evidence type="ECO:0000256" key="4">
    <source>
        <dbReference type="ARBA" id="ARBA00016387"/>
    </source>
</evidence>
<evidence type="ECO:0000256" key="12">
    <source>
        <dbReference type="ARBA" id="ARBA00023014"/>
    </source>
</evidence>
<evidence type="ECO:0000256" key="19">
    <source>
        <dbReference type="ARBA" id="ARBA00045008"/>
    </source>
</evidence>
<protein>
    <recommendedName>
        <fullName evidence="5">ATP-dependent DNA helicase CHL1</fullName>
        <ecNumber evidence="17">5.6.2.3</ecNumber>
    </recommendedName>
    <alternativeName>
        <fullName evidence="4">ATP-dependent DNA helicase chl1</fullName>
    </alternativeName>
    <alternativeName>
        <fullName evidence="16">Chromosome loss protein 1</fullName>
    </alternativeName>
    <alternativeName>
        <fullName evidence="18 19">DNA 5'-3' helicase CHL1</fullName>
    </alternativeName>
</protein>
<dbReference type="GO" id="GO:0051536">
    <property type="term" value="F:iron-sulfur cluster binding"/>
    <property type="evidence" value="ECO:0007669"/>
    <property type="project" value="UniProtKB-KW"/>
</dbReference>
<keyword evidence="13" id="KW-0413">Isomerase</keyword>
<keyword evidence="14" id="KW-0539">Nucleus</keyword>
<keyword evidence="10" id="KW-0067">ATP-binding</keyword>
<evidence type="ECO:0000256" key="9">
    <source>
        <dbReference type="ARBA" id="ARBA00022806"/>
    </source>
</evidence>
<evidence type="ECO:0000313" key="25">
    <source>
        <dbReference type="Proteomes" id="UP000193986"/>
    </source>
</evidence>
<evidence type="ECO:0000256" key="2">
    <source>
        <dbReference type="ARBA" id="ARBA00004123"/>
    </source>
</evidence>
<dbReference type="AlphaFoldDB" id="A0A1Y2B558"/>
<keyword evidence="6" id="KW-0479">Metal-binding</keyword>
<proteinExistence type="inferred from homology"/>
<dbReference type="NCBIfam" id="TIGR00604">
    <property type="entry name" value="rad3"/>
    <property type="match status" value="1"/>
</dbReference>
<evidence type="ECO:0000256" key="10">
    <source>
        <dbReference type="ARBA" id="ARBA00022840"/>
    </source>
</evidence>
<feature type="region of interest" description="Disordered" evidence="22">
    <location>
        <begin position="136"/>
        <end position="182"/>
    </location>
</feature>
<evidence type="ECO:0000256" key="3">
    <source>
        <dbReference type="ARBA" id="ARBA00008435"/>
    </source>
</evidence>
<comment type="similarity">
    <text evidence="3">Belongs to the DEAD box helicase family. DEAH subfamily. DDX11/CHL1 sub-subfamily.</text>
</comment>
<dbReference type="InterPro" id="IPR010614">
    <property type="entry name" value="RAD3-like_helicase_DEAD"/>
</dbReference>
<dbReference type="PANTHER" id="PTHR11472">
    <property type="entry name" value="DNA REPAIR DEAD HELICASE RAD3/XP-D SUBFAMILY MEMBER"/>
    <property type="match status" value="1"/>
</dbReference>
<keyword evidence="25" id="KW-1185">Reference proteome</keyword>
<dbReference type="SMART" id="SM00491">
    <property type="entry name" value="HELICc2"/>
    <property type="match status" value="1"/>
</dbReference>
<reference evidence="24 25" key="1">
    <citation type="submission" date="2016-07" db="EMBL/GenBank/DDBJ databases">
        <title>Pervasive Adenine N6-methylation of Active Genes in Fungi.</title>
        <authorList>
            <consortium name="DOE Joint Genome Institute"/>
            <person name="Mondo S.J."/>
            <person name="Dannebaum R.O."/>
            <person name="Kuo R.C."/>
            <person name="Labutti K."/>
            <person name="Haridas S."/>
            <person name="Kuo A."/>
            <person name="Salamov A."/>
            <person name="Ahrendt S.R."/>
            <person name="Lipzen A."/>
            <person name="Sullivan W."/>
            <person name="Andreopoulos W.B."/>
            <person name="Clum A."/>
            <person name="Lindquist E."/>
            <person name="Daum C."/>
            <person name="Ramamoorthy G.K."/>
            <person name="Gryganskyi A."/>
            <person name="Culley D."/>
            <person name="Magnuson J.K."/>
            <person name="James T.Y."/>
            <person name="O'Malley M.A."/>
            <person name="Stajich J.E."/>
            <person name="Spatafora J.W."/>
            <person name="Visel A."/>
            <person name="Grigoriev I.V."/>
        </authorList>
    </citation>
    <scope>NUCLEOTIDE SEQUENCE [LARGE SCALE GENOMIC DNA]</scope>
    <source>
        <strain evidence="24 25">68-887.2</strain>
    </source>
</reference>
<dbReference type="InParanoid" id="A0A1Y2B558"/>
<keyword evidence="7" id="KW-0547">Nucleotide-binding</keyword>
<dbReference type="SMART" id="SM00488">
    <property type="entry name" value="DEXDc2"/>
    <property type="match status" value="1"/>
</dbReference>
<feature type="domain" description="Helicase ATP-binding" evidence="23">
    <location>
        <begin position="18"/>
        <end position="434"/>
    </location>
</feature>
<dbReference type="GO" id="GO:0005634">
    <property type="term" value="C:nucleus"/>
    <property type="evidence" value="ECO:0007669"/>
    <property type="project" value="UniProtKB-SubCell"/>
</dbReference>
<dbReference type="GO" id="GO:0005524">
    <property type="term" value="F:ATP binding"/>
    <property type="evidence" value="ECO:0007669"/>
    <property type="project" value="UniProtKB-KW"/>
</dbReference>
<dbReference type="GO" id="GO:0006139">
    <property type="term" value="P:nucleobase-containing compound metabolic process"/>
    <property type="evidence" value="ECO:0007669"/>
    <property type="project" value="InterPro"/>
</dbReference>
<evidence type="ECO:0000256" key="16">
    <source>
        <dbReference type="ARBA" id="ARBA00029709"/>
    </source>
</evidence>
<keyword evidence="12" id="KW-0411">Iron-sulfur</keyword>
<evidence type="ECO:0000256" key="17">
    <source>
        <dbReference type="ARBA" id="ARBA00044969"/>
    </source>
</evidence>
<dbReference type="FunCoup" id="A0A1Y2B558">
    <property type="interactions" value="613"/>
</dbReference>
<dbReference type="EMBL" id="MCFC01000022">
    <property type="protein sequence ID" value="ORY29962.1"/>
    <property type="molecule type" value="Genomic_DNA"/>
</dbReference>
<dbReference type="Proteomes" id="UP000193986">
    <property type="component" value="Unassembled WGS sequence"/>
</dbReference>
<evidence type="ECO:0000256" key="6">
    <source>
        <dbReference type="ARBA" id="ARBA00022723"/>
    </source>
</evidence>
<keyword evidence="9 24" id="KW-0347">Helicase</keyword>
<dbReference type="FunFam" id="3.40.50.300:FF:001372">
    <property type="entry name" value="ATP-dependent DNA helicase chl1"/>
    <property type="match status" value="1"/>
</dbReference>
<evidence type="ECO:0000256" key="18">
    <source>
        <dbReference type="ARBA" id="ARBA00044998"/>
    </source>
</evidence>
<evidence type="ECO:0000256" key="11">
    <source>
        <dbReference type="ARBA" id="ARBA00023004"/>
    </source>
</evidence>
<dbReference type="Pfam" id="PF06733">
    <property type="entry name" value="DEAD_2"/>
    <property type="match status" value="1"/>
</dbReference>
<dbReference type="SUPFAM" id="SSF52540">
    <property type="entry name" value="P-loop containing nucleoside triphosphate hydrolases"/>
    <property type="match status" value="1"/>
</dbReference>
<keyword evidence="15" id="KW-0131">Cell cycle</keyword>
<evidence type="ECO:0000256" key="1">
    <source>
        <dbReference type="ARBA" id="ARBA00001966"/>
    </source>
</evidence>
<keyword evidence="11" id="KW-0408">Iron</keyword>
<dbReference type="STRING" id="71784.A0A1Y2B558"/>
<evidence type="ECO:0000256" key="13">
    <source>
        <dbReference type="ARBA" id="ARBA00023235"/>
    </source>
</evidence>
<comment type="subcellular location">
    <subcellularLocation>
        <location evidence="2">Nucleus</location>
    </subcellularLocation>
</comment>
<dbReference type="FunFam" id="3.40.50.300:FF:002669">
    <property type="entry name" value="Chromosome transmission fidelity protein 1"/>
    <property type="match status" value="1"/>
</dbReference>
<organism evidence="24 25">
    <name type="scientific">Naematelia encephala</name>
    <dbReference type="NCBI Taxonomy" id="71784"/>
    <lineage>
        <taxon>Eukaryota</taxon>
        <taxon>Fungi</taxon>
        <taxon>Dikarya</taxon>
        <taxon>Basidiomycota</taxon>
        <taxon>Agaricomycotina</taxon>
        <taxon>Tremellomycetes</taxon>
        <taxon>Tremellales</taxon>
        <taxon>Naemateliaceae</taxon>
        <taxon>Naematelia</taxon>
    </lineage>
</organism>
<evidence type="ECO:0000313" key="24">
    <source>
        <dbReference type="EMBL" id="ORY29962.1"/>
    </source>
</evidence>
<sequence length="866" mass="96387">MGPTDTADDDGMPLIPTPETFPFPYPQPYSIQLDLMRTVFQAIESRKIAIVESPTGTGKSLTLLTATLTWLEAHSKRLTNHAETSLRARMMQDDPDDPPWVLEHAIKAKMTELRAGEEEREERLRKARERERKIKAGSGNGVGTFGKRLKVTNDRGETVQKKGDIGDDDDEFLPDDAEEKRRDDDVYLSNEVRDLMAKYEAGRPTYSEEEDKEDDIPKIYYTSRTHTQLRQLTSELLKTSFPARDDSDSTVPSGPVSLVPLGSRKQLCINEKVRALAKRGGDERMNEACLDMQKSGKDRCEFLPKKEDERIMLEARDAVLASVKDIEDIVTLGKKTCVCPYYATRKAVKQSQLVTLPYNLLLQKNAREALDIDLTNQIVVIDEAHNLIDTLLSIYSTTVTSAHLSAAAAQLTQYLQRFQSRLKPVHALWIKQTLAVVQGLQRVSETFVKDHGKKAEMIDANTLMRRVGGSSDQVNLVEMVKYLKESKLARKVSGFAEKIAEAAMKEPKSSRSVAAKHASITAFHLVEAFLLSLTDARDDGRVVLSPEPNGAVTMKYILLNPAERFKEVVDSARAVILAGGTMEPISDFTTQLFPNIPKDRITTLSCRHVIPKSNLLTQVICRGPRKAEFEFKFATRGDEAVLGDLFAVIQSTIGLVPDGVVVFLPSYGFLDKVKDVWAKSGLLAKLGEKKQVFYEPQTSGDVETVLRDYSLAISSVQAPTTTGEKRKTGALLFAVVGGKLSEGINFSDSLGRCVIMVGLPFANVGSVELQERMRYVEKLPGAGKDAAKELYENLCMRAVNQSIGRAIRHANDYATILLVDRRYASGRIRNKLPKWIGDDIVIQEDWGGAAKGIAGFFREKRERGLR</sequence>
<comment type="catalytic activity">
    <reaction evidence="21">
        <text>ATP + H2O = ADP + phosphate + H(+)</text>
        <dbReference type="Rhea" id="RHEA:13065"/>
        <dbReference type="ChEBI" id="CHEBI:15377"/>
        <dbReference type="ChEBI" id="CHEBI:15378"/>
        <dbReference type="ChEBI" id="CHEBI:30616"/>
        <dbReference type="ChEBI" id="CHEBI:43474"/>
        <dbReference type="ChEBI" id="CHEBI:456216"/>
        <dbReference type="EC" id="5.6.2.3"/>
    </reaction>
</comment>
<accession>A0A1Y2B558</accession>
<dbReference type="PROSITE" id="PS51193">
    <property type="entry name" value="HELICASE_ATP_BIND_2"/>
    <property type="match status" value="1"/>
</dbReference>
<dbReference type="InterPro" id="IPR006554">
    <property type="entry name" value="Helicase-like_DEXD_c2"/>
</dbReference>
<dbReference type="CDD" id="cd18788">
    <property type="entry name" value="SF2_C_XPD"/>
    <property type="match status" value="1"/>
</dbReference>
<dbReference type="GO" id="GO:0043139">
    <property type="term" value="F:5'-3' DNA helicase activity"/>
    <property type="evidence" value="ECO:0007669"/>
    <property type="project" value="UniProtKB-EC"/>
</dbReference>
<feature type="compositionally biased region" description="Acidic residues" evidence="22">
    <location>
        <begin position="166"/>
        <end position="177"/>
    </location>
</feature>
<dbReference type="OrthoDB" id="267079at2759"/>
<dbReference type="GO" id="GO:0046872">
    <property type="term" value="F:metal ion binding"/>
    <property type="evidence" value="ECO:0007669"/>
    <property type="project" value="UniProtKB-KW"/>
</dbReference>
<name>A0A1Y2B558_9TREE</name>
<dbReference type="GO" id="GO:0003677">
    <property type="term" value="F:DNA binding"/>
    <property type="evidence" value="ECO:0007669"/>
    <property type="project" value="InterPro"/>
</dbReference>
<evidence type="ECO:0000259" key="23">
    <source>
        <dbReference type="PROSITE" id="PS51193"/>
    </source>
</evidence>
<keyword evidence="8" id="KW-0378">Hydrolase</keyword>
<evidence type="ECO:0000256" key="22">
    <source>
        <dbReference type="SAM" id="MobiDB-lite"/>
    </source>
</evidence>
<dbReference type="InterPro" id="IPR014013">
    <property type="entry name" value="Helic_SF1/SF2_ATP-bd_DinG/Rad3"/>
</dbReference>
<evidence type="ECO:0000256" key="14">
    <source>
        <dbReference type="ARBA" id="ARBA00023242"/>
    </source>
</evidence>
<evidence type="ECO:0000256" key="15">
    <source>
        <dbReference type="ARBA" id="ARBA00023306"/>
    </source>
</evidence>
<comment type="cofactor">
    <cofactor evidence="1">
        <name>[4Fe-4S] cluster</name>
        <dbReference type="ChEBI" id="CHEBI:49883"/>
    </cofactor>
</comment>
<dbReference type="Gene3D" id="3.40.50.300">
    <property type="entry name" value="P-loop containing nucleotide triphosphate hydrolases"/>
    <property type="match status" value="3"/>
</dbReference>
<dbReference type="InterPro" id="IPR006555">
    <property type="entry name" value="ATP-dep_Helicase_C"/>
</dbReference>
<gene>
    <name evidence="24" type="ORF">BCR39DRAFT_530336</name>
</gene>
<comment type="caution">
    <text evidence="24">The sequence shown here is derived from an EMBL/GenBank/DDBJ whole genome shotgun (WGS) entry which is preliminary data.</text>
</comment>
<evidence type="ECO:0000256" key="8">
    <source>
        <dbReference type="ARBA" id="ARBA00022801"/>
    </source>
</evidence>
<comment type="function">
    <text evidence="20">ATP-dependent DNA helicase important for chromosome transmission and normal cell cycle progression in G(2)/M. May have a role in changing DNA topology to allow the loading of proteins involved in maintaining sister chromatid cohesion in the vicinity of the centromeres. Has a specific role in chromosome segregation during meiosis II.</text>
</comment>
<dbReference type="GO" id="GO:0016818">
    <property type="term" value="F:hydrolase activity, acting on acid anhydrides, in phosphorus-containing anhydrides"/>
    <property type="evidence" value="ECO:0007669"/>
    <property type="project" value="InterPro"/>
</dbReference>
<feature type="compositionally biased region" description="Basic and acidic residues" evidence="22">
    <location>
        <begin position="151"/>
        <end position="165"/>
    </location>
</feature>
<dbReference type="Pfam" id="PF13307">
    <property type="entry name" value="Helicase_C_2"/>
    <property type="match status" value="1"/>
</dbReference>
<evidence type="ECO:0000256" key="21">
    <source>
        <dbReference type="ARBA" id="ARBA00048954"/>
    </source>
</evidence>
<dbReference type="InterPro" id="IPR027417">
    <property type="entry name" value="P-loop_NTPase"/>
</dbReference>
<evidence type="ECO:0000256" key="5">
    <source>
        <dbReference type="ARBA" id="ARBA00017386"/>
    </source>
</evidence>
<evidence type="ECO:0000256" key="7">
    <source>
        <dbReference type="ARBA" id="ARBA00022741"/>
    </source>
</evidence>
<dbReference type="InterPro" id="IPR013020">
    <property type="entry name" value="Rad3/Chl1-like"/>
</dbReference>
<dbReference type="PANTHER" id="PTHR11472:SF41">
    <property type="entry name" value="ATP-DEPENDENT DNA HELICASE DDX11-RELATED"/>
    <property type="match status" value="1"/>
</dbReference>